<evidence type="ECO:0000256" key="4">
    <source>
        <dbReference type="ARBA" id="ARBA00022824"/>
    </source>
</evidence>
<evidence type="ECO:0000256" key="5">
    <source>
        <dbReference type="ARBA" id="ARBA00023128"/>
    </source>
</evidence>
<reference evidence="8" key="1">
    <citation type="journal article" date="2014" name="Nat. Commun.">
        <title>Genomic adaptations of the halophilic Dead Sea filamentous fungus Eurotium rubrum.</title>
        <authorList>
            <person name="Kis-Papo T."/>
            <person name="Weig A.R."/>
            <person name="Riley R."/>
            <person name="Persoh D."/>
            <person name="Salamov A."/>
            <person name="Sun H."/>
            <person name="Lipzen A."/>
            <person name="Wasser S.P."/>
            <person name="Rambold G."/>
            <person name="Grigoriev I.V."/>
            <person name="Nevo E."/>
        </authorList>
    </citation>
    <scope>NUCLEOTIDE SEQUENCE [LARGE SCALE GENOMIC DNA]</scope>
    <source>
        <strain evidence="8">CBS 135680</strain>
    </source>
</reference>
<protein>
    <submittedName>
        <fullName evidence="7">Uncharacterized protein</fullName>
    </submittedName>
</protein>
<evidence type="ECO:0000256" key="3">
    <source>
        <dbReference type="ARBA" id="ARBA00004370"/>
    </source>
</evidence>
<proteinExistence type="predicted"/>
<dbReference type="RefSeq" id="XP_040638412.1">
    <property type="nucleotide sequence ID" value="XM_040786901.1"/>
</dbReference>
<evidence type="ECO:0000256" key="2">
    <source>
        <dbReference type="ARBA" id="ARBA00004240"/>
    </source>
</evidence>
<dbReference type="PANTHER" id="PTHR48182">
    <property type="entry name" value="PROTEIN SERAC1"/>
    <property type="match status" value="1"/>
</dbReference>
<gene>
    <name evidence="7" type="ORF">EURHEDRAFT_523761</name>
</gene>
<comment type="subcellular location">
    <subcellularLocation>
        <location evidence="2">Endoplasmic reticulum</location>
    </subcellularLocation>
    <subcellularLocation>
        <location evidence="3">Membrane</location>
    </subcellularLocation>
    <subcellularLocation>
        <location evidence="1">Mitochondrion</location>
    </subcellularLocation>
</comment>
<dbReference type="InterPro" id="IPR052374">
    <property type="entry name" value="SERAC1"/>
</dbReference>
<dbReference type="GO" id="GO:0016020">
    <property type="term" value="C:membrane"/>
    <property type="evidence" value="ECO:0007669"/>
    <property type="project" value="UniProtKB-SubCell"/>
</dbReference>
<keyword evidence="5" id="KW-0496">Mitochondrion</keyword>
<dbReference type="GeneID" id="63702025"/>
<accession>A0A017SDK8</accession>
<dbReference type="OrthoDB" id="5086500at2759"/>
<organism evidence="7 8">
    <name type="scientific">Aspergillus ruber (strain CBS 135680)</name>
    <dbReference type="NCBI Taxonomy" id="1388766"/>
    <lineage>
        <taxon>Eukaryota</taxon>
        <taxon>Fungi</taxon>
        <taxon>Dikarya</taxon>
        <taxon>Ascomycota</taxon>
        <taxon>Pezizomycotina</taxon>
        <taxon>Eurotiomycetes</taxon>
        <taxon>Eurotiomycetidae</taxon>
        <taxon>Eurotiales</taxon>
        <taxon>Aspergillaceae</taxon>
        <taxon>Aspergillus</taxon>
        <taxon>Aspergillus subgen. Aspergillus</taxon>
    </lineage>
</organism>
<keyword evidence="8" id="KW-1185">Reference proteome</keyword>
<dbReference type="EMBL" id="KK088425">
    <property type="protein sequence ID" value="EYE94724.1"/>
    <property type="molecule type" value="Genomic_DNA"/>
</dbReference>
<dbReference type="Proteomes" id="UP000019804">
    <property type="component" value="Unassembled WGS sequence"/>
</dbReference>
<dbReference type="AlphaFoldDB" id="A0A017SDK8"/>
<sequence>MRRYSRVMDEERLVQPGLSTIYTGKNPLIDIIAVDGPDEDVFESFTSKNGTFWLEDKDMLPKDIPSCRILTFRYSTSHYSDPAIVLVEDLVADRDEISKRRPIIFLCHSSGGTLVRDALAYSESHEGREKRTESTRSICVSTFGLLLFDDGSLLKTGLKLLQIIPNNFQKFCDHIASEAPYSSADSRSEDISEILGYNRITEEHQDKCKFSSRASSGYKKAVQTLLQYSDEASRAIPYRWEVKGYGS</sequence>
<evidence type="ECO:0000256" key="1">
    <source>
        <dbReference type="ARBA" id="ARBA00004173"/>
    </source>
</evidence>
<evidence type="ECO:0000256" key="6">
    <source>
        <dbReference type="ARBA" id="ARBA00023136"/>
    </source>
</evidence>
<dbReference type="GO" id="GO:0005783">
    <property type="term" value="C:endoplasmic reticulum"/>
    <property type="evidence" value="ECO:0007669"/>
    <property type="project" value="UniProtKB-SubCell"/>
</dbReference>
<dbReference type="GO" id="GO:0005739">
    <property type="term" value="C:mitochondrion"/>
    <property type="evidence" value="ECO:0007669"/>
    <property type="project" value="UniProtKB-SubCell"/>
</dbReference>
<name>A0A017SDK8_ASPRC</name>
<keyword evidence="4" id="KW-0256">Endoplasmic reticulum</keyword>
<dbReference type="PANTHER" id="PTHR48182:SF2">
    <property type="entry name" value="PROTEIN SERAC1"/>
    <property type="match status" value="1"/>
</dbReference>
<keyword evidence="6" id="KW-0472">Membrane</keyword>
<dbReference type="HOGENOM" id="CLU_000288_182_2_1"/>
<evidence type="ECO:0000313" key="8">
    <source>
        <dbReference type="Proteomes" id="UP000019804"/>
    </source>
</evidence>
<evidence type="ECO:0000313" key="7">
    <source>
        <dbReference type="EMBL" id="EYE94724.1"/>
    </source>
</evidence>